<keyword evidence="3" id="KW-1185">Reference proteome</keyword>
<dbReference type="EMBL" id="JAWJWF010000003">
    <property type="protein sequence ID" value="KAK6635010.1"/>
    <property type="molecule type" value="Genomic_DNA"/>
</dbReference>
<protein>
    <submittedName>
        <fullName evidence="2">Uncharacterized protein</fullName>
    </submittedName>
</protein>
<proteinExistence type="predicted"/>
<organism evidence="2 3">
    <name type="scientific">Polyplax serrata</name>
    <name type="common">Common mouse louse</name>
    <dbReference type="NCBI Taxonomy" id="468196"/>
    <lineage>
        <taxon>Eukaryota</taxon>
        <taxon>Metazoa</taxon>
        <taxon>Ecdysozoa</taxon>
        <taxon>Arthropoda</taxon>
        <taxon>Hexapoda</taxon>
        <taxon>Insecta</taxon>
        <taxon>Pterygota</taxon>
        <taxon>Neoptera</taxon>
        <taxon>Paraneoptera</taxon>
        <taxon>Psocodea</taxon>
        <taxon>Troctomorpha</taxon>
        <taxon>Phthiraptera</taxon>
        <taxon>Anoplura</taxon>
        <taxon>Polyplacidae</taxon>
        <taxon>Polyplax</taxon>
    </lineage>
</organism>
<evidence type="ECO:0000256" key="1">
    <source>
        <dbReference type="SAM" id="MobiDB-lite"/>
    </source>
</evidence>
<feature type="region of interest" description="Disordered" evidence="1">
    <location>
        <begin position="34"/>
        <end position="61"/>
    </location>
</feature>
<reference evidence="2 3" key="1">
    <citation type="submission" date="2023-09" db="EMBL/GenBank/DDBJ databases">
        <title>Genomes of two closely related lineages of the louse Polyplax serrata with different host specificities.</title>
        <authorList>
            <person name="Martinu J."/>
            <person name="Tarabai H."/>
            <person name="Stefka J."/>
            <person name="Hypsa V."/>
        </authorList>
    </citation>
    <scope>NUCLEOTIDE SEQUENCE [LARGE SCALE GENOMIC DNA]</scope>
    <source>
        <strain evidence="2">98ZLc_SE</strain>
    </source>
</reference>
<evidence type="ECO:0000313" key="3">
    <source>
        <dbReference type="Proteomes" id="UP001359485"/>
    </source>
</evidence>
<evidence type="ECO:0000313" key="2">
    <source>
        <dbReference type="EMBL" id="KAK6635010.1"/>
    </source>
</evidence>
<gene>
    <name evidence="2" type="ORF">RUM44_000259</name>
</gene>
<dbReference type="Proteomes" id="UP001359485">
    <property type="component" value="Unassembled WGS sequence"/>
</dbReference>
<sequence>MRVEEHRNRQNSMSNETFSRLLIGSVAMSRVGIGCSDTEKQSGGRKSGQSQTSPAGYKATRRRRNSMLEDWLFIVDGNGIYGGRRKKTEVEFQLLHSSTTYLYLCR</sequence>
<accession>A0ABR1B5N1</accession>
<name>A0ABR1B5N1_POLSC</name>
<comment type="caution">
    <text evidence="2">The sequence shown here is derived from an EMBL/GenBank/DDBJ whole genome shotgun (WGS) entry which is preliminary data.</text>
</comment>